<dbReference type="Proteomes" id="UP001529343">
    <property type="component" value="Unassembled WGS sequence"/>
</dbReference>
<dbReference type="RefSeq" id="WP_289586427.1">
    <property type="nucleotide sequence ID" value="NZ_JAUDDW010000032.1"/>
</dbReference>
<dbReference type="SUPFAM" id="SSF52540">
    <property type="entry name" value="P-loop containing nucleoside triphosphate hydrolases"/>
    <property type="match status" value="1"/>
</dbReference>
<organism evidence="2 3">
    <name type="scientific">Limosilactobacillus pontis</name>
    <dbReference type="NCBI Taxonomy" id="35787"/>
    <lineage>
        <taxon>Bacteria</taxon>
        <taxon>Bacillati</taxon>
        <taxon>Bacillota</taxon>
        <taxon>Bacilli</taxon>
        <taxon>Lactobacillales</taxon>
        <taxon>Lactobacillaceae</taxon>
        <taxon>Limosilactobacillus</taxon>
    </lineage>
</organism>
<sequence>MSLDFLRKPNSRKKGLKMLVYGQTGAGKTSFALSFPRIVLVDSEDGASWYESTAKNLVGILDTQSYDDLEDALDQLEENTDELDTFVVDSETKIYENIQEALQSVEETRAARKGRDVLDANLSVRSWGKIKQLASRLQNAKIRLASQGVNVVSIAQSVDVMEDAGNGTRVKVGEKPNMAKNAAYDYDVVLRLFIEDGKYYGQVEKDRTKTVPLGKTIENPSFDIWKARLGAKDNQGSSVAKDFSKDTEKSQQAYTEEVEGTLPFADRVKEYLQGLDAAGKKQFVVDMVEATGTKKVNDMNKEQQAKVLALMK</sequence>
<dbReference type="Pfam" id="PF13479">
    <property type="entry name" value="AAA_24"/>
    <property type="match status" value="1"/>
</dbReference>
<accession>A0ABT7V160</accession>
<evidence type="ECO:0000313" key="2">
    <source>
        <dbReference type="EMBL" id="MDM8267020.1"/>
    </source>
</evidence>
<proteinExistence type="predicted"/>
<dbReference type="InterPro" id="IPR027417">
    <property type="entry name" value="P-loop_NTPase"/>
</dbReference>
<comment type="caution">
    <text evidence="2">The sequence shown here is derived from an EMBL/GenBank/DDBJ whole genome shotgun (WGS) entry which is preliminary data.</text>
</comment>
<feature type="coiled-coil region" evidence="1">
    <location>
        <begin position="66"/>
        <end position="108"/>
    </location>
</feature>
<dbReference type="EMBL" id="JAUDDW010000032">
    <property type="protein sequence ID" value="MDM8267020.1"/>
    <property type="molecule type" value="Genomic_DNA"/>
</dbReference>
<protein>
    <submittedName>
        <fullName evidence="2">AAA family ATPase</fullName>
    </submittedName>
</protein>
<evidence type="ECO:0000313" key="3">
    <source>
        <dbReference type="Proteomes" id="UP001529343"/>
    </source>
</evidence>
<reference evidence="3" key="1">
    <citation type="submission" date="2023-06" db="EMBL/GenBank/DDBJ databases">
        <title>Identification and characterization of horizontal gene transfer across gut microbiota members of farm animals based on homology search.</title>
        <authorList>
            <person name="Zeman M."/>
            <person name="Kubasova T."/>
            <person name="Jahodarova E."/>
            <person name="Nykrynova M."/>
            <person name="Rychlik I."/>
        </authorList>
    </citation>
    <scope>NUCLEOTIDE SEQUENCE [LARGE SCALE GENOMIC DNA]</scope>
    <source>
        <strain evidence="3">161_Gplus</strain>
    </source>
</reference>
<name>A0ABT7V160_9LACO</name>
<keyword evidence="3" id="KW-1185">Reference proteome</keyword>
<gene>
    <name evidence="2" type="ORF">QUW44_07645</name>
</gene>
<keyword evidence="1" id="KW-0175">Coiled coil</keyword>
<evidence type="ECO:0000256" key="1">
    <source>
        <dbReference type="SAM" id="Coils"/>
    </source>
</evidence>